<evidence type="ECO:0000256" key="2">
    <source>
        <dbReference type="ARBA" id="ARBA00022908"/>
    </source>
</evidence>
<proteinExistence type="inferred from homology"/>
<dbReference type="AlphaFoldDB" id="A0A4V2SL54"/>
<dbReference type="GO" id="GO:0015074">
    <property type="term" value="P:DNA integration"/>
    <property type="evidence" value="ECO:0007669"/>
    <property type="project" value="UniProtKB-KW"/>
</dbReference>
<evidence type="ECO:0000256" key="3">
    <source>
        <dbReference type="ARBA" id="ARBA00023125"/>
    </source>
</evidence>
<dbReference type="InterPro" id="IPR010998">
    <property type="entry name" value="Integrase_recombinase_N"/>
</dbReference>
<dbReference type="PANTHER" id="PTHR30349">
    <property type="entry name" value="PHAGE INTEGRASE-RELATED"/>
    <property type="match status" value="1"/>
</dbReference>
<dbReference type="InterPro" id="IPR002104">
    <property type="entry name" value="Integrase_catalytic"/>
</dbReference>
<dbReference type="InterPro" id="IPR011010">
    <property type="entry name" value="DNA_brk_join_enz"/>
</dbReference>
<feature type="domain" description="Core-binding (CB)" evidence="7">
    <location>
        <begin position="80"/>
        <end position="163"/>
    </location>
</feature>
<dbReference type="Proteomes" id="UP000294564">
    <property type="component" value="Unassembled WGS sequence"/>
</dbReference>
<evidence type="ECO:0000313" key="9">
    <source>
        <dbReference type="Proteomes" id="UP000294564"/>
    </source>
</evidence>
<organism evidence="8 9">
    <name type="scientific">Tenacibaculum skagerrakense</name>
    <dbReference type="NCBI Taxonomy" id="186571"/>
    <lineage>
        <taxon>Bacteria</taxon>
        <taxon>Pseudomonadati</taxon>
        <taxon>Bacteroidota</taxon>
        <taxon>Flavobacteriia</taxon>
        <taxon>Flavobacteriales</taxon>
        <taxon>Flavobacteriaceae</taxon>
        <taxon>Tenacibaculum</taxon>
    </lineage>
</organism>
<reference evidence="8 9" key="1">
    <citation type="submission" date="2019-03" db="EMBL/GenBank/DDBJ databases">
        <title>Genomic Encyclopedia of Type Strains, Phase IV (KMG-IV): sequencing the most valuable type-strain genomes for metagenomic binning, comparative biology and taxonomic classification.</title>
        <authorList>
            <person name="Goeker M."/>
        </authorList>
    </citation>
    <scope>NUCLEOTIDE SEQUENCE [LARGE SCALE GENOMIC DNA]</scope>
    <source>
        <strain evidence="8 9">DSM 14836</strain>
    </source>
</reference>
<evidence type="ECO:0000259" key="7">
    <source>
        <dbReference type="PROSITE" id="PS51900"/>
    </source>
</evidence>
<evidence type="ECO:0000256" key="4">
    <source>
        <dbReference type="ARBA" id="ARBA00023172"/>
    </source>
</evidence>
<dbReference type="Gene3D" id="1.10.443.10">
    <property type="entry name" value="Intergrase catalytic core"/>
    <property type="match status" value="2"/>
</dbReference>
<evidence type="ECO:0000259" key="6">
    <source>
        <dbReference type="PROSITE" id="PS51898"/>
    </source>
</evidence>
<dbReference type="InterPro" id="IPR044068">
    <property type="entry name" value="CB"/>
</dbReference>
<dbReference type="PROSITE" id="PS51900">
    <property type="entry name" value="CB"/>
    <property type="match status" value="1"/>
</dbReference>
<dbReference type="InterPro" id="IPR004107">
    <property type="entry name" value="Integrase_SAM-like_N"/>
</dbReference>
<gene>
    <name evidence="8" type="ORF">EV195_1141</name>
</gene>
<comment type="similarity">
    <text evidence="1">Belongs to the 'phage' integrase family.</text>
</comment>
<sequence>MKTITLSSKKHRGEICIFISFTFDSEIIDLLKKNTSALWSNSNRAWYLTLSNKNRHKLLEVLKQYNVVDKIKETYLELTENQKKFLNGYYLFLKGKRYSKSTIKTYTFFIAHFVSFYSDIDLKELTHVHVRKFIESIFLKRKYSISTQRQFISAVKLFTQYFPETSIQDIELTRPKKSKKLPIVLSQEEVITIIRITKNLKHRAIITLLYSSGIRISELLALKISDINIERRQVRIENAKGRRDRYVILAENFIPLLLNYYHTYQPKVFLIENLKGQQYSASSVRKFIKKSCEKAGILKHVTPHTFRHSFATHLLEDGVSLRYIQELLGHSKPETTMIYTQVTQKSLLKIKSPLDQITTKNPKTSELEQKFLLSGNLDL</sequence>
<dbReference type="Pfam" id="PF13495">
    <property type="entry name" value="Phage_int_SAM_4"/>
    <property type="match status" value="1"/>
</dbReference>
<dbReference type="PROSITE" id="PS51898">
    <property type="entry name" value="TYR_RECOMBINASE"/>
    <property type="match status" value="1"/>
</dbReference>
<dbReference type="InterPro" id="IPR013762">
    <property type="entry name" value="Integrase-like_cat_sf"/>
</dbReference>
<keyword evidence="3 5" id="KW-0238">DNA-binding</keyword>
<keyword evidence="2" id="KW-0229">DNA integration</keyword>
<name>A0A4V2SL54_9FLAO</name>
<keyword evidence="9" id="KW-1185">Reference proteome</keyword>
<dbReference type="EMBL" id="SLXM01000014">
    <property type="protein sequence ID" value="TCP22096.1"/>
    <property type="molecule type" value="Genomic_DNA"/>
</dbReference>
<dbReference type="GO" id="GO:0006310">
    <property type="term" value="P:DNA recombination"/>
    <property type="evidence" value="ECO:0007669"/>
    <property type="project" value="UniProtKB-KW"/>
</dbReference>
<dbReference type="InterPro" id="IPR050090">
    <property type="entry name" value="Tyrosine_recombinase_XerCD"/>
</dbReference>
<dbReference type="SUPFAM" id="SSF56349">
    <property type="entry name" value="DNA breaking-rejoining enzymes"/>
    <property type="match status" value="1"/>
</dbReference>
<keyword evidence="4" id="KW-0233">DNA recombination</keyword>
<dbReference type="Gene3D" id="1.10.150.130">
    <property type="match status" value="1"/>
</dbReference>
<accession>A0A4V2SL54</accession>
<evidence type="ECO:0000256" key="1">
    <source>
        <dbReference type="ARBA" id="ARBA00008857"/>
    </source>
</evidence>
<dbReference type="NCBIfam" id="NF040815">
    <property type="entry name" value="recomb_XerA_Arch"/>
    <property type="match status" value="1"/>
</dbReference>
<feature type="domain" description="Tyr recombinase" evidence="6">
    <location>
        <begin position="180"/>
        <end position="352"/>
    </location>
</feature>
<evidence type="ECO:0000256" key="5">
    <source>
        <dbReference type="PROSITE-ProRule" id="PRU01248"/>
    </source>
</evidence>
<dbReference type="Pfam" id="PF00589">
    <property type="entry name" value="Phage_integrase"/>
    <property type="match status" value="1"/>
</dbReference>
<dbReference type="PANTHER" id="PTHR30349:SF41">
    <property type="entry name" value="INTEGRASE_RECOMBINASE PROTEIN MJ0367-RELATED"/>
    <property type="match status" value="1"/>
</dbReference>
<evidence type="ECO:0000313" key="8">
    <source>
        <dbReference type="EMBL" id="TCP22096.1"/>
    </source>
</evidence>
<comment type="caution">
    <text evidence="8">The sequence shown here is derived from an EMBL/GenBank/DDBJ whole genome shotgun (WGS) entry which is preliminary data.</text>
</comment>
<dbReference type="GO" id="GO:0003677">
    <property type="term" value="F:DNA binding"/>
    <property type="evidence" value="ECO:0007669"/>
    <property type="project" value="UniProtKB-UniRule"/>
</dbReference>
<protein>
    <submittedName>
        <fullName evidence="8">Site-specific recombinase XerD</fullName>
    </submittedName>
</protein>
<dbReference type="RefSeq" id="WP_243693136.1">
    <property type="nucleotide sequence ID" value="NZ_SLXM01000014.1"/>
</dbReference>